<evidence type="ECO:0000256" key="1">
    <source>
        <dbReference type="SAM" id="Phobius"/>
    </source>
</evidence>
<dbReference type="EMBL" id="QGGB01000010">
    <property type="protein sequence ID" value="PWN05441.1"/>
    <property type="molecule type" value="Genomic_DNA"/>
</dbReference>
<dbReference type="RefSeq" id="WP_109647996.1">
    <property type="nucleotide sequence ID" value="NZ_QGGB01000010.1"/>
</dbReference>
<name>A0A316TP61_9BACT</name>
<accession>A0A316TP61</accession>
<gene>
    <name evidence="2" type="ORF">DDZ15_15360</name>
</gene>
<keyword evidence="3" id="KW-1185">Reference proteome</keyword>
<evidence type="ECO:0000313" key="3">
    <source>
        <dbReference type="Proteomes" id="UP000245533"/>
    </source>
</evidence>
<comment type="caution">
    <text evidence="2">The sequence shown here is derived from an EMBL/GenBank/DDBJ whole genome shotgun (WGS) entry which is preliminary data.</text>
</comment>
<keyword evidence="1" id="KW-0812">Transmembrane</keyword>
<reference evidence="2 3" key="1">
    <citation type="submission" date="2018-05" db="EMBL/GenBank/DDBJ databases">
        <title>Rhodohalobacter halophilus gen. nov., sp. nov., a moderately halophilic member of the family Balneolaceae.</title>
        <authorList>
            <person name="Liu Z.-W."/>
        </authorList>
    </citation>
    <scope>NUCLEOTIDE SEQUENCE [LARGE SCALE GENOMIC DNA]</scope>
    <source>
        <strain evidence="2 3">8A47</strain>
    </source>
</reference>
<proteinExistence type="predicted"/>
<dbReference type="AlphaFoldDB" id="A0A316TP61"/>
<dbReference type="Proteomes" id="UP000245533">
    <property type="component" value="Unassembled WGS sequence"/>
</dbReference>
<protein>
    <submittedName>
        <fullName evidence="2">Uncharacterized protein</fullName>
    </submittedName>
</protein>
<evidence type="ECO:0000313" key="2">
    <source>
        <dbReference type="EMBL" id="PWN05441.1"/>
    </source>
</evidence>
<dbReference type="OrthoDB" id="9833294at2"/>
<feature type="transmembrane region" description="Helical" evidence="1">
    <location>
        <begin position="74"/>
        <end position="96"/>
    </location>
</feature>
<sequence>MNSKKWIPWAIVILLVAGIAGAHFYFTTQTLISKGVWWNNPVVQTVVTSSEIQQYSIIESIRQFGGSGMEAAEFWRAAGMSVLGLVIVLILAPWMLVKGYYKMERSGNPDKLIPMWYAGAAVIVVAIGSYGYLFSVNLVNNQHNQAMIEAGRSTDQLRSVMMDLAFDASEWMILSSEQDAGDAATISLESLPTYREWEQFEISITEQLGDSVLTITGSLRDENLAGAALAKPVTMRITPQKDELFDYVN</sequence>
<keyword evidence="1" id="KW-1133">Transmembrane helix</keyword>
<feature type="transmembrane region" description="Helical" evidence="1">
    <location>
        <begin position="6"/>
        <end position="26"/>
    </location>
</feature>
<keyword evidence="1" id="KW-0472">Membrane</keyword>
<organism evidence="2 3">
    <name type="scientific">Rhodohalobacter mucosus</name>
    <dbReference type="NCBI Taxonomy" id="2079485"/>
    <lineage>
        <taxon>Bacteria</taxon>
        <taxon>Pseudomonadati</taxon>
        <taxon>Balneolota</taxon>
        <taxon>Balneolia</taxon>
        <taxon>Balneolales</taxon>
        <taxon>Balneolaceae</taxon>
        <taxon>Rhodohalobacter</taxon>
    </lineage>
</organism>
<feature type="transmembrane region" description="Helical" evidence="1">
    <location>
        <begin position="116"/>
        <end position="139"/>
    </location>
</feature>